<dbReference type="GO" id="GO:0005886">
    <property type="term" value="C:plasma membrane"/>
    <property type="evidence" value="ECO:0007669"/>
    <property type="project" value="UniProtKB-SubCell"/>
</dbReference>
<evidence type="ECO:0000256" key="1">
    <source>
        <dbReference type="ARBA" id="ARBA00004651"/>
    </source>
</evidence>
<dbReference type="InterPro" id="IPR017937">
    <property type="entry name" value="Thioredoxin_CS"/>
</dbReference>
<comment type="subcellular location">
    <subcellularLocation>
        <location evidence="1">Cell membrane</location>
        <topology evidence="1">Multi-pass membrane protein</topology>
    </subcellularLocation>
</comment>
<feature type="transmembrane region" description="Helical" evidence="7">
    <location>
        <begin position="95"/>
        <end position="115"/>
    </location>
</feature>
<feature type="transmembrane region" description="Helical" evidence="7">
    <location>
        <begin position="170"/>
        <end position="194"/>
    </location>
</feature>
<dbReference type="EMBL" id="AGWJ02000002">
    <property type="protein sequence ID" value="EHO82791.1"/>
    <property type="molecule type" value="Genomic_DNA"/>
</dbReference>
<dbReference type="PANTHER" id="PTHR31272:SF4">
    <property type="entry name" value="CYTOCHROME C-TYPE BIOGENESIS PROTEIN HI_1454-RELATED"/>
    <property type="match status" value="1"/>
</dbReference>
<dbReference type="RefSeq" id="WP_008696224.1">
    <property type="nucleotide sequence ID" value="NZ_KE161007.1"/>
</dbReference>
<dbReference type="PATRIC" id="fig|457404.5.peg.444"/>
<dbReference type="Pfam" id="PF00578">
    <property type="entry name" value="AhpC-TSA"/>
    <property type="match status" value="1"/>
</dbReference>
<keyword evidence="10" id="KW-1185">Reference proteome</keyword>
<dbReference type="GO" id="GO:0017004">
    <property type="term" value="P:cytochrome complex assembly"/>
    <property type="evidence" value="ECO:0007669"/>
    <property type="project" value="InterPro"/>
</dbReference>
<dbReference type="PANTHER" id="PTHR31272">
    <property type="entry name" value="CYTOCHROME C-TYPE BIOGENESIS PROTEIN HI_1454-RELATED"/>
    <property type="match status" value="1"/>
</dbReference>
<keyword evidence="6 7" id="KW-0472">Membrane</keyword>
<feature type="transmembrane region" description="Helical" evidence="7">
    <location>
        <begin position="12"/>
        <end position="39"/>
    </location>
</feature>
<dbReference type="InterPro" id="IPR036249">
    <property type="entry name" value="Thioredoxin-like_sf"/>
</dbReference>
<proteinExistence type="inferred from homology"/>
<keyword evidence="4 7" id="KW-0812">Transmembrane</keyword>
<organism evidence="9 10">
    <name type="scientific">Fusobacterium ulcerans 12-1B</name>
    <dbReference type="NCBI Taxonomy" id="457404"/>
    <lineage>
        <taxon>Bacteria</taxon>
        <taxon>Fusobacteriati</taxon>
        <taxon>Fusobacteriota</taxon>
        <taxon>Fusobacteriia</taxon>
        <taxon>Fusobacteriales</taxon>
        <taxon>Fusobacteriaceae</taxon>
        <taxon>Fusobacterium</taxon>
    </lineage>
</organism>
<evidence type="ECO:0000259" key="8">
    <source>
        <dbReference type="PROSITE" id="PS51352"/>
    </source>
</evidence>
<dbReference type="AlphaFoldDB" id="H1PQX8"/>
<feature type="transmembrane region" description="Helical" evidence="7">
    <location>
        <begin position="136"/>
        <end position="164"/>
    </location>
</feature>
<protein>
    <recommendedName>
        <fullName evidence="8">Thioredoxin domain-containing protein</fullName>
    </recommendedName>
</protein>
<keyword evidence="3" id="KW-1003">Cell membrane</keyword>
<dbReference type="PROSITE" id="PS00194">
    <property type="entry name" value="THIOREDOXIN_1"/>
    <property type="match status" value="1"/>
</dbReference>
<dbReference type="Pfam" id="PF02683">
    <property type="entry name" value="DsbD_TM"/>
    <property type="match status" value="1"/>
</dbReference>
<comment type="similarity">
    <text evidence="2">Belongs to the DsbD family.</text>
</comment>
<dbReference type="Proteomes" id="UP000003233">
    <property type="component" value="Unassembled WGS sequence"/>
</dbReference>
<dbReference type="CDD" id="cd02966">
    <property type="entry name" value="TlpA_like_family"/>
    <property type="match status" value="1"/>
</dbReference>
<evidence type="ECO:0000256" key="2">
    <source>
        <dbReference type="ARBA" id="ARBA00006143"/>
    </source>
</evidence>
<keyword evidence="5 7" id="KW-1133">Transmembrane helix</keyword>
<gene>
    <name evidence="9" type="ORF">HMPREF0402_00821</name>
</gene>
<dbReference type="InterPro" id="IPR013766">
    <property type="entry name" value="Thioredoxin_domain"/>
</dbReference>
<dbReference type="BioCyc" id="FSP457404-HMP:GTSQ-823-MONOMER"/>
<dbReference type="InterPro" id="IPR003834">
    <property type="entry name" value="Cyt_c_assmbl_TM_dom"/>
</dbReference>
<sequence>MFNDILLTDNINFILVFLGGIFSFFSPCIIPLLPVYMSYLSGNTAVTDENGNLSYNQKKVFIHTIFFILGISAAFFILGLSFSKLGGFFNSNRVLFTRISGVLILFLGLFQIGLLKNNFMEREHRIGFDSKEINPLIAFIIGFTFSFAWTPCIGPVLSTVLIMASGAKTAFMGNMLILVYTLGFVIPFLLLGVFTTKILNFLKAKKSFLKYSIKISGAILIIIGIMTLSGFNLNILAAGQQPQNANADYIAKAEEPAKEAKEEKLPAFDFELKDQYGNTHKLSDYKGKVVFLNFWATWCPPCREEMPHIEEIYKEYGYNKNDVIILGAASPATAENPSPQDESEEKIKAFLTKNNYTFPVVFDVKGEIFRNYYINAFPTTFMIDREGDIMGYVAGGLSKENMKKIIEMTLNNEK</sequence>
<evidence type="ECO:0000313" key="9">
    <source>
        <dbReference type="EMBL" id="EHO82791.1"/>
    </source>
</evidence>
<dbReference type="PROSITE" id="PS51352">
    <property type="entry name" value="THIOREDOXIN_2"/>
    <property type="match status" value="1"/>
</dbReference>
<feature type="transmembrane region" description="Helical" evidence="7">
    <location>
        <begin position="60"/>
        <end position="83"/>
    </location>
</feature>
<name>H1PQX8_9FUSO</name>
<dbReference type="SUPFAM" id="SSF52833">
    <property type="entry name" value="Thioredoxin-like"/>
    <property type="match status" value="1"/>
</dbReference>
<dbReference type="InterPro" id="IPR000866">
    <property type="entry name" value="AhpC/TSA"/>
</dbReference>
<reference evidence="9 10" key="1">
    <citation type="submission" date="2012-07" db="EMBL/GenBank/DDBJ databases">
        <title>The Genome Sequence of Fusobacterium ulcerans 12_1B.</title>
        <authorList>
            <consortium name="The Broad Institute Genome Sequencing Platform"/>
            <person name="Earl A."/>
            <person name="Ward D."/>
            <person name="Feldgarden M."/>
            <person name="Gevers D."/>
            <person name="Strauss J."/>
            <person name="Ambrose C.E."/>
            <person name="Allen-Vercoe E."/>
            <person name="Walker B."/>
            <person name="Young S.K."/>
            <person name="Zeng Q."/>
            <person name="Gargeya S."/>
            <person name="Fitzgerald M."/>
            <person name="Haas B."/>
            <person name="Abouelleil A."/>
            <person name="Alvarado L."/>
            <person name="Arachchi H.M."/>
            <person name="Berlin A.M."/>
            <person name="Chapman S.B."/>
            <person name="Goldberg J."/>
            <person name="Griggs A."/>
            <person name="Gujja S."/>
            <person name="Hansen M."/>
            <person name="Howarth C."/>
            <person name="Imamovic A."/>
            <person name="Larimer J."/>
            <person name="McCowen C."/>
            <person name="Montmayeur A."/>
            <person name="Murphy C."/>
            <person name="Neiman D."/>
            <person name="Pearson M."/>
            <person name="Priest M."/>
            <person name="Roberts A."/>
            <person name="Saif S."/>
            <person name="Shea T."/>
            <person name="Sisk P."/>
            <person name="Sykes S."/>
            <person name="Wortman J."/>
            <person name="Nusbaum C."/>
            <person name="Birren B."/>
        </authorList>
    </citation>
    <scope>NUCLEOTIDE SEQUENCE [LARGE SCALE GENOMIC DNA]</scope>
    <source>
        <strain evidence="9 10">12_1B</strain>
    </source>
</reference>
<dbReference type="HOGENOM" id="CLU_053225_1_0_0"/>
<dbReference type="InterPro" id="IPR051790">
    <property type="entry name" value="Cytochrome_c-biogenesis_DsbD"/>
</dbReference>
<evidence type="ECO:0000256" key="6">
    <source>
        <dbReference type="ARBA" id="ARBA00023136"/>
    </source>
</evidence>
<evidence type="ECO:0000256" key="3">
    <source>
        <dbReference type="ARBA" id="ARBA00022475"/>
    </source>
</evidence>
<feature type="domain" description="Thioredoxin" evidence="8">
    <location>
        <begin position="261"/>
        <end position="411"/>
    </location>
</feature>
<evidence type="ECO:0000256" key="5">
    <source>
        <dbReference type="ARBA" id="ARBA00022989"/>
    </source>
</evidence>
<comment type="caution">
    <text evidence="9">The sequence shown here is derived from an EMBL/GenBank/DDBJ whole genome shotgun (WGS) entry which is preliminary data.</text>
</comment>
<dbReference type="GO" id="GO:0016209">
    <property type="term" value="F:antioxidant activity"/>
    <property type="evidence" value="ECO:0007669"/>
    <property type="project" value="InterPro"/>
</dbReference>
<dbReference type="Gene3D" id="3.40.30.10">
    <property type="entry name" value="Glutaredoxin"/>
    <property type="match status" value="1"/>
</dbReference>
<evidence type="ECO:0000256" key="4">
    <source>
        <dbReference type="ARBA" id="ARBA00022692"/>
    </source>
</evidence>
<accession>H1PQX8</accession>
<evidence type="ECO:0000256" key="7">
    <source>
        <dbReference type="SAM" id="Phobius"/>
    </source>
</evidence>
<dbReference type="GO" id="GO:0016491">
    <property type="term" value="F:oxidoreductase activity"/>
    <property type="evidence" value="ECO:0007669"/>
    <property type="project" value="InterPro"/>
</dbReference>
<feature type="transmembrane region" description="Helical" evidence="7">
    <location>
        <begin position="215"/>
        <end position="237"/>
    </location>
</feature>
<evidence type="ECO:0000313" key="10">
    <source>
        <dbReference type="Proteomes" id="UP000003233"/>
    </source>
</evidence>